<protein>
    <recommendedName>
        <fullName evidence="2">ParB-like N-terminal domain-containing protein</fullName>
    </recommendedName>
</protein>
<dbReference type="Proteomes" id="UP000654471">
    <property type="component" value="Unassembled WGS sequence"/>
</dbReference>
<feature type="compositionally biased region" description="Basic and acidic residues" evidence="1">
    <location>
        <begin position="273"/>
        <end position="283"/>
    </location>
</feature>
<dbReference type="InterPro" id="IPR003115">
    <property type="entry name" value="ParB_N"/>
</dbReference>
<proteinExistence type="predicted"/>
<accession>A0ABQ2UPC0</accession>
<dbReference type="EMBL" id="BMRP01000002">
    <property type="protein sequence ID" value="GGU47431.1"/>
    <property type="molecule type" value="Genomic_DNA"/>
</dbReference>
<name>A0ABQ2UPC0_9ACTN</name>
<evidence type="ECO:0000313" key="3">
    <source>
        <dbReference type="EMBL" id="GGU47431.1"/>
    </source>
</evidence>
<gene>
    <name evidence="3" type="ORF">GCM10010211_09160</name>
</gene>
<dbReference type="SMART" id="SM00470">
    <property type="entry name" value="ParB"/>
    <property type="match status" value="1"/>
</dbReference>
<comment type="caution">
    <text evidence="3">The sequence shown here is derived from an EMBL/GenBank/DDBJ whole genome shotgun (WGS) entry which is preliminary data.</text>
</comment>
<organism evidence="3 4">
    <name type="scientific">Streptomyces albospinus</name>
    <dbReference type="NCBI Taxonomy" id="285515"/>
    <lineage>
        <taxon>Bacteria</taxon>
        <taxon>Bacillati</taxon>
        <taxon>Actinomycetota</taxon>
        <taxon>Actinomycetes</taxon>
        <taxon>Kitasatosporales</taxon>
        <taxon>Streptomycetaceae</taxon>
        <taxon>Streptomyces</taxon>
    </lineage>
</organism>
<evidence type="ECO:0000259" key="2">
    <source>
        <dbReference type="SMART" id="SM00470"/>
    </source>
</evidence>
<reference evidence="4" key="1">
    <citation type="journal article" date="2019" name="Int. J. Syst. Evol. Microbiol.">
        <title>The Global Catalogue of Microorganisms (GCM) 10K type strain sequencing project: providing services to taxonomists for standard genome sequencing and annotation.</title>
        <authorList>
            <consortium name="The Broad Institute Genomics Platform"/>
            <consortium name="The Broad Institute Genome Sequencing Center for Infectious Disease"/>
            <person name="Wu L."/>
            <person name="Ma J."/>
        </authorList>
    </citation>
    <scope>NUCLEOTIDE SEQUENCE [LARGE SCALE GENOMIC DNA]</scope>
    <source>
        <strain evidence="4">JCM 3399</strain>
    </source>
</reference>
<feature type="region of interest" description="Disordered" evidence="1">
    <location>
        <begin position="164"/>
        <end position="190"/>
    </location>
</feature>
<dbReference type="SUPFAM" id="SSF110849">
    <property type="entry name" value="ParB/Sulfiredoxin"/>
    <property type="match status" value="1"/>
</dbReference>
<feature type="compositionally biased region" description="Basic and acidic residues" evidence="1">
    <location>
        <begin position="290"/>
        <end position="304"/>
    </location>
</feature>
<evidence type="ECO:0000256" key="1">
    <source>
        <dbReference type="SAM" id="MobiDB-lite"/>
    </source>
</evidence>
<dbReference type="InterPro" id="IPR036086">
    <property type="entry name" value="ParB/Sulfiredoxin_sf"/>
</dbReference>
<sequence>MNVSGGMTVETVLRAPQAVPGLGAARPGRAVTVPISALDMSCPLRSGQDPEHVRALAMLDASLLPPIVVHHPTMRVLDGVHRVQAELLRGGAEIRAEFFEGTEEECFVLAVRSNVGHGLPLPLAARKAAAARILRAYPQWSDRSIGEVSGLSPKTVGVIRRRSAEENPRLNDAGRLGRDGRTHPSSVTEGRIHASRLIGERPSASLREIARAAGISLGTAQDVRKRLENGQDPVPASRYGAHRAAGAAPRTPVVSWRIQGGAGGMDGSGGAGRDGDGTGDHRAGASSRRTAPDVRRPSLPERLRPLKQDPALRSTDMGRALLRLLSSHEIPLAHWQALVGGVPPHCARTVADIAGECARIWQEFACEMAGRAPES</sequence>
<feature type="region of interest" description="Disordered" evidence="1">
    <location>
        <begin position="230"/>
        <end position="304"/>
    </location>
</feature>
<feature type="domain" description="ParB-like N-terminal" evidence="2">
    <location>
        <begin position="31"/>
        <end position="115"/>
    </location>
</feature>
<evidence type="ECO:0000313" key="4">
    <source>
        <dbReference type="Proteomes" id="UP000654471"/>
    </source>
</evidence>
<keyword evidence="4" id="KW-1185">Reference proteome</keyword>
<feature type="compositionally biased region" description="Gly residues" evidence="1">
    <location>
        <begin position="260"/>
        <end position="272"/>
    </location>
</feature>